<reference evidence="2" key="1">
    <citation type="submission" date="2016-02" db="EMBL/GenBank/DDBJ databases">
        <title>Draft genome sequence of Microdochium bolleyi, a fungal endophyte of beachgrass.</title>
        <authorList>
            <consortium name="DOE Joint Genome Institute"/>
            <person name="David A.S."/>
            <person name="May G."/>
            <person name="Haridas S."/>
            <person name="Lim J."/>
            <person name="Wang M."/>
            <person name="Labutti K."/>
            <person name="Lipzen A."/>
            <person name="Barry K."/>
            <person name="Grigoriev I.V."/>
        </authorList>
    </citation>
    <scope>NUCLEOTIDE SEQUENCE [LARGE SCALE GENOMIC DNA]</scope>
    <source>
        <strain evidence="2">J235TASD1</strain>
    </source>
</reference>
<proteinExistence type="predicted"/>
<evidence type="ECO:0000313" key="1">
    <source>
        <dbReference type="EMBL" id="KXJ89289.1"/>
    </source>
</evidence>
<keyword evidence="2" id="KW-1185">Reference proteome</keyword>
<accession>A0A136IX13</accession>
<dbReference type="Proteomes" id="UP000070501">
    <property type="component" value="Unassembled WGS sequence"/>
</dbReference>
<protein>
    <submittedName>
        <fullName evidence="1">Uncharacterized protein</fullName>
    </submittedName>
</protein>
<name>A0A136IX13_9PEZI</name>
<dbReference type="OrthoDB" id="10455093at2759"/>
<gene>
    <name evidence="1" type="ORF">Micbo1qcDRAFT_206250</name>
</gene>
<dbReference type="InParanoid" id="A0A136IX13"/>
<evidence type="ECO:0000313" key="2">
    <source>
        <dbReference type="Proteomes" id="UP000070501"/>
    </source>
</evidence>
<sequence>MAYYSSMDSDSYESRDEVWRGDSYYENTYRETNCRRDICRDDPYRSNVLRHNPYRRDICYEENCQRDVYRANTYREDAPRGDTYSYHLRSRYRPQFVRYRLRPSYIYVEAEVPSRYITVEVRFWNLCTQTEHRERLSIRCDKDRQGNYKKDIMLQLTEAAERLPSLGRRVRFSRDMEVSSAMMNCDTVRRHQRHETELTTKDKTEATRLLIRAHDKGTLDYIDAIYRDGPL</sequence>
<organism evidence="1 2">
    <name type="scientific">Microdochium bolleyi</name>
    <dbReference type="NCBI Taxonomy" id="196109"/>
    <lineage>
        <taxon>Eukaryota</taxon>
        <taxon>Fungi</taxon>
        <taxon>Dikarya</taxon>
        <taxon>Ascomycota</taxon>
        <taxon>Pezizomycotina</taxon>
        <taxon>Sordariomycetes</taxon>
        <taxon>Xylariomycetidae</taxon>
        <taxon>Xylariales</taxon>
        <taxon>Microdochiaceae</taxon>
        <taxon>Microdochium</taxon>
    </lineage>
</organism>
<dbReference type="EMBL" id="KQ964255">
    <property type="protein sequence ID" value="KXJ89289.1"/>
    <property type="molecule type" value="Genomic_DNA"/>
</dbReference>
<dbReference type="AlphaFoldDB" id="A0A136IX13"/>